<dbReference type="Proteomes" id="UP000814033">
    <property type="component" value="Unassembled WGS sequence"/>
</dbReference>
<protein>
    <submittedName>
        <fullName evidence="1">Uncharacterized protein</fullName>
    </submittedName>
</protein>
<dbReference type="EMBL" id="MU276427">
    <property type="protein sequence ID" value="KAI0038724.1"/>
    <property type="molecule type" value="Genomic_DNA"/>
</dbReference>
<proteinExistence type="predicted"/>
<organism evidence="1 2">
    <name type="scientific">Auriscalpium vulgare</name>
    <dbReference type="NCBI Taxonomy" id="40419"/>
    <lineage>
        <taxon>Eukaryota</taxon>
        <taxon>Fungi</taxon>
        <taxon>Dikarya</taxon>
        <taxon>Basidiomycota</taxon>
        <taxon>Agaricomycotina</taxon>
        <taxon>Agaricomycetes</taxon>
        <taxon>Russulales</taxon>
        <taxon>Auriscalpiaceae</taxon>
        <taxon>Auriscalpium</taxon>
    </lineage>
</organism>
<reference evidence="1" key="2">
    <citation type="journal article" date="2022" name="New Phytol.">
        <title>Evolutionary transition to the ectomycorrhizal habit in the genomes of a hyperdiverse lineage of mushroom-forming fungi.</title>
        <authorList>
            <person name="Looney B."/>
            <person name="Miyauchi S."/>
            <person name="Morin E."/>
            <person name="Drula E."/>
            <person name="Courty P.E."/>
            <person name="Kohler A."/>
            <person name="Kuo A."/>
            <person name="LaButti K."/>
            <person name="Pangilinan J."/>
            <person name="Lipzen A."/>
            <person name="Riley R."/>
            <person name="Andreopoulos W."/>
            <person name="He G."/>
            <person name="Johnson J."/>
            <person name="Nolan M."/>
            <person name="Tritt A."/>
            <person name="Barry K.W."/>
            <person name="Grigoriev I.V."/>
            <person name="Nagy L.G."/>
            <person name="Hibbett D."/>
            <person name="Henrissat B."/>
            <person name="Matheny P.B."/>
            <person name="Labbe J."/>
            <person name="Martin F.M."/>
        </authorList>
    </citation>
    <scope>NUCLEOTIDE SEQUENCE</scope>
    <source>
        <strain evidence="1">FP105234-sp</strain>
    </source>
</reference>
<accession>A0ACB8R3N2</accession>
<comment type="caution">
    <text evidence="1">The sequence shown here is derived from an EMBL/GenBank/DDBJ whole genome shotgun (WGS) entry which is preliminary data.</text>
</comment>
<gene>
    <name evidence="1" type="ORF">FA95DRAFT_1613153</name>
</gene>
<sequence>MRLLSIKDSTSVGPSRPAEHAAHVHGSAARTLLMQVLSIHLAPSLPTSNTHKTCVLTIWVLQTQLSKDAKKGTSVDRPPRGARPRPARARALCARVQAAPAMPSVLANLLSPTLNLCPLHLTLQSLEGLPADAEVSGYAATWAQWAG</sequence>
<reference evidence="1" key="1">
    <citation type="submission" date="2021-02" db="EMBL/GenBank/DDBJ databases">
        <authorList>
            <consortium name="DOE Joint Genome Institute"/>
            <person name="Ahrendt S."/>
            <person name="Looney B.P."/>
            <person name="Miyauchi S."/>
            <person name="Morin E."/>
            <person name="Drula E."/>
            <person name="Courty P.E."/>
            <person name="Chicoki N."/>
            <person name="Fauchery L."/>
            <person name="Kohler A."/>
            <person name="Kuo A."/>
            <person name="Labutti K."/>
            <person name="Pangilinan J."/>
            <person name="Lipzen A."/>
            <person name="Riley R."/>
            <person name="Andreopoulos W."/>
            <person name="He G."/>
            <person name="Johnson J."/>
            <person name="Barry K.W."/>
            <person name="Grigoriev I.V."/>
            <person name="Nagy L."/>
            <person name="Hibbett D."/>
            <person name="Henrissat B."/>
            <person name="Matheny P.B."/>
            <person name="Labbe J."/>
            <person name="Martin F."/>
        </authorList>
    </citation>
    <scope>NUCLEOTIDE SEQUENCE</scope>
    <source>
        <strain evidence="1">FP105234-sp</strain>
    </source>
</reference>
<evidence type="ECO:0000313" key="1">
    <source>
        <dbReference type="EMBL" id="KAI0038724.1"/>
    </source>
</evidence>
<keyword evidence="2" id="KW-1185">Reference proteome</keyword>
<evidence type="ECO:0000313" key="2">
    <source>
        <dbReference type="Proteomes" id="UP000814033"/>
    </source>
</evidence>
<name>A0ACB8R3N2_9AGAM</name>